<proteinExistence type="predicted"/>
<dbReference type="SUPFAM" id="SSF56436">
    <property type="entry name" value="C-type lectin-like"/>
    <property type="match status" value="1"/>
</dbReference>
<evidence type="ECO:0000259" key="1">
    <source>
        <dbReference type="Pfam" id="PF03781"/>
    </source>
</evidence>
<dbReference type="InterPro" id="IPR005532">
    <property type="entry name" value="SUMF_dom"/>
</dbReference>
<dbReference type="Pfam" id="PF03781">
    <property type="entry name" value="FGE-sulfatase"/>
    <property type="match status" value="1"/>
</dbReference>
<reference evidence="2 3" key="1">
    <citation type="submission" date="2021-02" db="EMBL/GenBank/DDBJ databases">
        <title>Complete genome of Desulfoluna sp. strain ASN36.</title>
        <authorList>
            <person name="Takahashi A."/>
            <person name="Kojima H."/>
            <person name="Fukui M."/>
        </authorList>
    </citation>
    <scope>NUCLEOTIDE SEQUENCE [LARGE SCALE GENOMIC DNA]</scope>
    <source>
        <strain evidence="2 3">ASN36</strain>
    </source>
</reference>
<sequence length="351" mass="38318">MVRLIPCLFLLVFSTVAFGQGLVLLPFDAPERPDAEVAYFQETLSRYLASDFRLFEGEGVEAALALCREDAVSITSCLSLLGDVFEARMGARGRWVSGGGVGAFFLEMTDLSTGHVLFSGRDSDEERPVEARLASLAHRAYGRVSGAPKPSVTVIPGMAFVRVPGEERLPVYLQTSEVTQAQWRMVMGYNPSWFITCGDQCPVESVTREEIDRFIYRMNIIGQGRFRLPTFGEWQRAFAVSENDAPCLSGNNCVTYGGYPCDQWPGASPGCSQCGPRAYDGRDDALMNMAGNVWEWLQEPGENMASPGLLVGGGWTDSLHASGAILRPVSSQRFAADDVGFRLLLEGEAPP</sequence>
<protein>
    <recommendedName>
        <fullName evidence="1">Sulfatase-modifying factor enzyme-like domain-containing protein</fullName>
    </recommendedName>
</protein>
<dbReference type="InterPro" id="IPR016187">
    <property type="entry name" value="CTDL_fold"/>
</dbReference>
<dbReference type="InterPro" id="IPR042095">
    <property type="entry name" value="SUMF_sf"/>
</dbReference>
<organism evidence="2 3">
    <name type="scientific">Desulfoluna limicola</name>
    <dbReference type="NCBI Taxonomy" id="2810562"/>
    <lineage>
        <taxon>Bacteria</taxon>
        <taxon>Pseudomonadati</taxon>
        <taxon>Thermodesulfobacteriota</taxon>
        <taxon>Desulfobacteria</taxon>
        <taxon>Desulfobacterales</taxon>
        <taxon>Desulfolunaceae</taxon>
        <taxon>Desulfoluna</taxon>
    </lineage>
</organism>
<dbReference type="Proteomes" id="UP001320148">
    <property type="component" value="Chromosome"/>
</dbReference>
<name>A0ABM7PKE8_9BACT</name>
<evidence type="ECO:0000313" key="3">
    <source>
        <dbReference type="Proteomes" id="UP001320148"/>
    </source>
</evidence>
<keyword evidence="3" id="KW-1185">Reference proteome</keyword>
<feature type="domain" description="Sulfatase-modifying factor enzyme-like" evidence="1">
    <location>
        <begin position="171"/>
        <end position="343"/>
    </location>
</feature>
<evidence type="ECO:0000313" key="2">
    <source>
        <dbReference type="EMBL" id="BCS97672.1"/>
    </source>
</evidence>
<dbReference type="EMBL" id="AP024488">
    <property type="protein sequence ID" value="BCS97672.1"/>
    <property type="molecule type" value="Genomic_DNA"/>
</dbReference>
<gene>
    <name evidence="2" type="ORF">DSLASN_33040</name>
</gene>
<dbReference type="Gene3D" id="3.90.1580.10">
    <property type="entry name" value="paralog of FGE (formylglycine-generating enzyme)"/>
    <property type="match status" value="1"/>
</dbReference>
<accession>A0ABM7PKE8</accession>